<dbReference type="EMBL" id="HBIJ01007502">
    <property type="protein sequence ID" value="CAE0364548.1"/>
    <property type="molecule type" value="Transcribed_RNA"/>
</dbReference>
<evidence type="ECO:0000313" key="3">
    <source>
        <dbReference type="EMBL" id="CAE0364548.1"/>
    </source>
</evidence>
<evidence type="ECO:0000256" key="1">
    <source>
        <dbReference type="SAM" id="SignalP"/>
    </source>
</evidence>
<dbReference type="AlphaFoldDB" id="A0A7S3JVP3"/>
<organism evidence="3">
    <name type="scientific">Aureoumbra lagunensis</name>
    <dbReference type="NCBI Taxonomy" id="44058"/>
    <lineage>
        <taxon>Eukaryota</taxon>
        <taxon>Sar</taxon>
        <taxon>Stramenopiles</taxon>
        <taxon>Ochrophyta</taxon>
        <taxon>Pelagophyceae</taxon>
        <taxon>Pelagomonadales</taxon>
        <taxon>Aureoumbra</taxon>
    </lineage>
</organism>
<dbReference type="GO" id="GO:0005509">
    <property type="term" value="F:calcium ion binding"/>
    <property type="evidence" value="ECO:0007669"/>
    <property type="project" value="InterPro"/>
</dbReference>
<keyword evidence="1" id="KW-0732">Signal</keyword>
<reference evidence="3" key="1">
    <citation type="submission" date="2021-01" db="EMBL/GenBank/DDBJ databases">
        <authorList>
            <person name="Corre E."/>
            <person name="Pelletier E."/>
            <person name="Niang G."/>
            <person name="Scheremetjew M."/>
            <person name="Finn R."/>
            <person name="Kale V."/>
            <person name="Holt S."/>
            <person name="Cochrane G."/>
            <person name="Meng A."/>
            <person name="Brown T."/>
            <person name="Cohen L."/>
        </authorList>
    </citation>
    <scope>NUCLEOTIDE SEQUENCE</scope>
    <source>
        <strain evidence="3">CCMP1510</strain>
    </source>
</reference>
<evidence type="ECO:0000259" key="2">
    <source>
        <dbReference type="PROSITE" id="PS50222"/>
    </source>
</evidence>
<feature type="signal peptide" evidence="1">
    <location>
        <begin position="1"/>
        <end position="18"/>
    </location>
</feature>
<name>A0A7S3JVP3_9STRA</name>
<protein>
    <recommendedName>
        <fullName evidence="2">EF-hand domain-containing protein</fullName>
    </recommendedName>
</protein>
<sequence>MMKVLRLLLLALVVLCDGAIFDDKGHCKKSKPCIGSVEHSLLALGEDKVTALFNRVDTDGDGEISKKESKSFRRNVLKGGSFKEYLAKTATA</sequence>
<dbReference type="SUPFAM" id="SSF47473">
    <property type="entry name" value="EF-hand"/>
    <property type="match status" value="1"/>
</dbReference>
<dbReference type="PROSITE" id="PS50222">
    <property type="entry name" value="EF_HAND_2"/>
    <property type="match status" value="1"/>
</dbReference>
<gene>
    <name evidence="3" type="ORF">ALAG00032_LOCUS5289</name>
</gene>
<feature type="domain" description="EF-hand" evidence="2">
    <location>
        <begin position="44"/>
        <end position="79"/>
    </location>
</feature>
<dbReference type="InterPro" id="IPR011992">
    <property type="entry name" value="EF-hand-dom_pair"/>
</dbReference>
<dbReference type="InterPro" id="IPR002048">
    <property type="entry name" value="EF_hand_dom"/>
</dbReference>
<feature type="chain" id="PRO_5031488680" description="EF-hand domain-containing protein" evidence="1">
    <location>
        <begin position="19"/>
        <end position="92"/>
    </location>
</feature>
<accession>A0A7S3JVP3</accession>
<proteinExistence type="predicted"/>
<dbReference type="Gene3D" id="1.10.238.10">
    <property type="entry name" value="EF-hand"/>
    <property type="match status" value="1"/>
</dbReference>